<dbReference type="RefSeq" id="WP_159441458.1">
    <property type="nucleotide sequence ID" value="NZ_BMEH01000008.1"/>
</dbReference>
<dbReference type="AlphaFoldDB" id="A0A1N7QBH5"/>
<reference evidence="1 2" key="1">
    <citation type="submission" date="2017-01" db="EMBL/GenBank/DDBJ databases">
        <authorList>
            <person name="Mah S.A."/>
            <person name="Swanson W.J."/>
            <person name="Moy G.W."/>
            <person name="Vacquier V.D."/>
        </authorList>
    </citation>
    <scope>NUCLEOTIDE SEQUENCE [LARGE SCALE GENOMIC DNA]</scope>
    <source>
        <strain evidence="1 2">DSM 26375</strain>
    </source>
</reference>
<organism evidence="1 2">
    <name type="scientific">Gemmobacter megaterium</name>
    <dbReference type="NCBI Taxonomy" id="1086013"/>
    <lineage>
        <taxon>Bacteria</taxon>
        <taxon>Pseudomonadati</taxon>
        <taxon>Pseudomonadota</taxon>
        <taxon>Alphaproteobacteria</taxon>
        <taxon>Rhodobacterales</taxon>
        <taxon>Paracoccaceae</taxon>
        <taxon>Gemmobacter</taxon>
    </lineage>
</organism>
<keyword evidence="2" id="KW-1185">Reference proteome</keyword>
<evidence type="ECO:0000313" key="1">
    <source>
        <dbReference type="EMBL" id="SIT20248.1"/>
    </source>
</evidence>
<protein>
    <submittedName>
        <fullName evidence="1">Uncharacterized protein</fullName>
    </submittedName>
</protein>
<dbReference type="EMBL" id="FTOT01000008">
    <property type="protein sequence ID" value="SIT20248.1"/>
    <property type="molecule type" value="Genomic_DNA"/>
</dbReference>
<dbReference type="STRING" id="1086013.SAMN05421774_10895"/>
<name>A0A1N7QBH5_9RHOB</name>
<evidence type="ECO:0000313" key="2">
    <source>
        <dbReference type="Proteomes" id="UP000186141"/>
    </source>
</evidence>
<proteinExistence type="predicted"/>
<accession>A0A1N7QBH5</accession>
<gene>
    <name evidence="1" type="ORF">SAMN05421774_10895</name>
</gene>
<sequence length="51" mass="5465">MPKYLATVKQVIVVKVTVHAANEAVAKARAEQVVRGFAKTTGATTLKVQEL</sequence>
<dbReference type="Proteomes" id="UP000186141">
    <property type="component" value="Unassembled WGS sequence"/>
</dbReference>